<dbReference type="EMBL" id="LXJU01000043">
    <property type="protein sequence ID" value="OGE47475.1"/>
    <property type="molecule type" value="Genomic_DNA"/>
</dbReference>
<dbReference type="OrthoDB" id="5068804at2759"/>
<comment type="caution">
    <text evidence="4">The sequence shown here is derived from an EMBL/GenBank/DDBJ whole genome shotgun (WGS) entry which is preliminary data.</text>
</comment>
<keyword evidence="2" id="KW-0732">Signal</keyword>
<accession>A0A1F5L2P4</accession>
<feature type="domain" description="Azaphilone pigments biosynthesis cluster protein L N-terminal" evidence="3">
    <location>
        <begin position="2"/>
        <end position="206"/>
    </location>
</feature>
<protein>
    <recommendedName>
        <fullName evidence="3">Azaphilone pigments biosynthesis cluster protein L N-terminal domain-containing protein</fullName>
    </recommendedName>
</protein>
<feature type="signal peptide" evidence="2">
    <location>
        <begin position="1"/>
        <end position="26"/>
    </location>
</feature>
<evidence type="ECO:0000256" key="2">
    <source>
        <dbReference type="SAM" id="SignalP"/>
    </source>
</evidence>
<evidence type="ECO:0000313" key="4">
    <source>
        <dbReference type="EMBL" id="OGE47475.1"/>
    </source>
</evidence>
<feature type="domain" description="Azaphilone pigments biosynthesis cluster protein L N-terminal" evidence="3">
    <location>
        <begin position="245"/>
        <end position="309"/>
    </location>
</feature>
<dbReference type="STRING" id="1835702.A0A1F5L2P4"/>
<dbReference type="GeneID" id="34581944"/>
<dbReference type="InterPro" id="IPR031348">
    <property type="entry name" value="PigL_N"/>
</dbReference>
<gene>
    <name evidence="4" type="ORF">PENARI_c043G07553</name>
</gene>
<reference evidence="4 5" key="1">
    <citation type="journal article" date="2016" name="Sci. Rep.">
        <title>Penicillium arizonense, a new, genome sequenced fungal species, reveals a high chemical diversity in secreted metabolites.</title>
        <authorList>
            <person name="Grijseels S."/>
            <person name="Nielsen J.C."/>
            <person name="Randelovic M."/>
            <person name="Nielsen J."/>
            <person name="Nielsen K.F."/>
            <person name="Workman M."/>
            <person name="Frisvad J.C."/>
        </authorList>
    </citation>
    <scope>NUCLEOTIDE SEQUENCE [LARGE SCALE GENOMIC DNA]</scope>
    <source>
        <strain evidence="4 5">CBS 141311</strain>
    </source>
</reference>
<dbReference type="RefSeq" id="XP_022482934.1">
    <property type="nucleotide sequence ID" value="XM_022637210.1"/>
</dbReference>
<evidence type="ECO:0000313" key="5">
    <source>
        <dbReference type="Proteomes" id="UP000177622"/>
    </source>
</evidence>
<feature type="region of interest" description="Disordered" evidence="1">
    <location>
        <begin position="371"/>
        <end position="392"/>
    </location>
</feature>
<organism evidence="4 5">
    <name type="scientific">Penicillium arizonense</name>
    <dbReference type="NCBI Taxonomy" id="1835702"/>
    <lineage>
        <taxon>Eukaryota</taxon>
        <taxon>Fungi</taxon>
        <taxon>Dikarya</taxon>
        <taxon>Ascomycota</taxon>
        <taxon>Pezizomycotina</taxon>
        <taxon>Eurotiomycetes</taxon>
        <taxon>Eurotiomycetidae</taxon>
        <taxon>Eurotiales</taxon>
        <taxon>Aspergillaceae</taxon>
        <taxon>Penicillium</taxon>
    </lineage>
</organism>
<evidence type="ECO:0000256" key="1">
    <source>
        <dbReference type="SAM" id="MobiDB-lite"/>
    </source>
</evidence>
<dbReference type="Pfam" id="PF17111">
    <property type="entry name" value="PigL_N"/>
    <property type="match status" value="2"/>
</dbReference>
<feature type="compositionally biased region" description="Polar residues" evidence="1">
    <location>
        <begin position="371"/>
        <end position="382"/>
    </location>
</feature>
<sequence length="416" mass="46433">MADPLSITAGIVGLISFALQSSLALCKVIDDLQTSKREIRELKKELEAFCVVLESVHEVAAEYHHELRVLELPLRQCGKACQELEKIVTKCVERSGTTFGAYASLKFRGDSIAKFKDMLAGHKDAITIALSSATFRKSAVTADCVKEWEEMVCCAKSDLEDRLRELDEKLESFSKHASSVDIQGETEWRQLQEEKQSTEQCLVICAEFYEHIEKVGSQVETCSESDRVDAGVSEKMQYTAKQALGKLLREFKSELATVSSEFNNIIERLDHRQNGLPSRSEHISGKDATTMQQIREERNSTAQCLTICADAAKQSEKIQSNIFEDISSGDDSQQFVISSIGQLITARRINTGSRSLLMLGQLSDDTIRQSSRNHALSTKGISKQREATGSDNFQGRYKVGHQIKAEEIEVMQNLYG</sequence>
<evidence type="ECO:0000259" key="3">
    <source>
        <dbReference type="Pfam" id="PF17111"/>
    </source>
</evidence>
<feature type="chain" id="PRO_5009519188" description="Azaphilone pigments biosynthesis cluster protein L N-terminal domain-containing protein" evidence="2">
    <location>
        <begin position="27"/>
        <end position="416"/>
    </location>
</feature>
<proteinExistence type="predicted"/>
<dbReference type="AlphaFoldDB" id="A0A1F5L2P4"/>
<keyword evidence="5" id="KW-1185">Reference proteome</keyword>
<name>A0A1F5L2P4_PENAI</name>
<dbReference type="Proteomes" id="UP000177622">
    <property type="component" value="Unassembled WGS sequence"/>
</dbReference>